<keyword evidence="3" id="KW-0804">Transcription</keyword>
<dbReference type="RefSeq" id="WP_179457708.1">
    <property type="nucleotide sequence ID" value="NZ_BAAAPX010000001.1"/>
</dbReference>
<organism evidence="6 7">
    <name type="scientific">Leifsonia soli</name>
    <dbReference type="NCBI Taxonomy" id="582665"/>
    <lineage>
        <taxon>Bacteria</taxon>
        <taxon>Bacillati</taxon>
        <taxon>Actinomycetota</taxon>
        <taxon>Actinomycetes</taxon>
        <taxon>Micrococcales</taxon>
        <taxon>Microbacteriaceae</taxon>
        <taxon>Leifsonia</taxon>
    </lineage>
</organism>
<dbReference type="InterPro" id="IPR041678">
    <property type="entry name" value="TetR_C_16"/>
</dbReference>
<dbReference type="Proteomes" id="UP000589620">
    <property type="component" value="Unassembled WGS sequence"/>
</dbReference>
<keyword evidence="7" id="KW-1185">Reference proteome</keyword>
<dbReference type="Pfam" id="PF17920">
    <property type="entry name" value="TetR_C_16"/>
    <property type="match status" value="1"/>
</dbReference>
<dbReference type="PANTHER" id="PTHR30055:SF234">
    <property type="entry name" value="HTH-TYPE TRANSCRIPTIONAL REGULATOR BETI"/>
    <property type="match status" value="1"/>
</dbReference>
<proteinExistence type="predicted"/>
<dbReference type="InterPro" id="IPR001647">
    <property type="entry name" value="HTH_TetR"/>
</dbReference>
<dbReference type="Gene3D" id="1.10.357.10">
    <property type="entry name" value="Tetracycline Repressor, domain 2"/>
    <property type="match status" value="1"/>
</dbReference>
<keyword evidence="2 4" id="KW-0238">DNA-binding</keyword>
<dbReference type="PROSITE" id="PS50977">
    <property type="entry name" value="HTH_TETR_2"/>
    <property type="match status" value="1"/>
</dbReference>
<dbReference type="Gene3D" id="1.10.10.60">
    <property type="entry name" value="Homeodomain-like"/>
    <property type="match status" value="1"/>
</dbReference>
<dbReference type="PANTHER" id="PTHR30055">
    <property type="entry name" value="HTH-TYPE TRANSCRIPTIONAL REGULATOR RUTR"/>
    <property type="match status" value="1"/>
</dbReference>
<evidence type="ECO:0000256" key="4">
    <source>
        <dbReference type="PROSITE-ProRule" id="PRU00335"/>
    </source>
</evidence>
<name>A0A852T354_9MICO</name>
<reference evidence="6 7" key="1">
    <citation type="submission" date="2020-07" db="EMBL/GenBank/DDBJ databases">
        <title>Sequencing the genomes of 1000 actinobacteria strains.</title>
        <authorList>
            <person name="Klenk H.-P."/>
        </authorList>
    </citation>
    <scope>NUCLEOTIDE SEQUENCE [LARGE SCALE GENOMIC DNA]</scope>
    <source>
        <strain evidence="6 7">DSM 23871</strain>
    </source>
</reference>
<dbReference type="SUPFAM" id="SSF46689">
    <property type="entry name" value="Homeodomain-like"/>
    <property type="match status" value="1"/>
</dbReference>
<evidence type="ECO:0000256" key="3">
    <source>
        <dbReference type="ARBA" id="ARBA00023163"/>
    </source>
</evidence>
<evidence type="ECO:0000313" key="7">
    <source>
        <dbReference type="Proteomes" id="UP000589620"/>
    </source>
</evidence>
<comment type="caution">
    <text evidence="6">The sequence shown here is derived from an EMBL/GenBank/DDBJ whole genome shotgun (WGS) entry which is preliminary data.</text>
</comment>
<evidence type="ECO:0000256" key="2">
    <source>
        <dbReference type="ARBA" id="ARBA00023125"/>
    </source>
</evidence>
<dbReference type="EMBL" id="JACCBJ010000001">
    <property type="protein sequence ID" value="NYD75929.1"/>
    <property type="molecule type" value="Genomic_DNA"/>
</dbReference>
<evidence type="ECO:0000256" key="1">
    <source>
        <dbReference type="ARBA" id="ARBA00023015"/>
    </source>
</evidence>
<dbReference type="PRINTS" id="PR00455">
    <property type="entry name" value="HTHTETR"/>
</dbReference>
<dbReference type="SUPFAM" id="SSF48498">
    <property type="entry name" value="Tetracyclin repressor-like, C-terminal domain"/>
    <property type="match status" value="1"/>
</dbReference>
<feature type="DNA-binding region" description="H-T-H motif" evidence="4">
    <location>
        <begin position="35"/>
        <end position="54"/>
    </location>
</feature>
<gene>
    <name evidence="6" type="ORF">BJ963_003448</name>
</gene>
<dbReference type="GO" id="GO:0000976">
    <property type="term" value="F:transcription cis-regulatory region binding"/>
    <property type="evidence" value="ECO:0007669"/>
    <property type="project" value="TreeGrafter"/>
</dbReference>
<dbReference type="InterPro" id="IPR050109">
    <property type="entry name" value="HTH-type_TetR-like_transc_reg"/>
</dbReference>
<keyword evidence="1" id="KW-0805">Transcription regulation</keyword>
<accession>A0A852T354</accession>
<dbReference type="InterPro" id="IPR009057">
    <property type="entry name" value="Homeodomain-like_sf"/>
</dbReference>
<evidence type="ECO:0000259" key="5">
    <source>
        <dbReference type="PROSITE" id="PS50977"/>
    </source>
</evidence>
<evidence type="ECO:0000313" key="6">
    <source>
        <dbReference type="EMBL" id="NYD75929.1"/>
    </source>
</evidence>
<dbReference type="GO" id="GO:0003700">
    <property type="term" value="F:DNA-binding transcription factor activity"/>
    <property type="evidence" value="ECO:0007669"/>
    <property type="project" value="TreeGrafter"/>
</dbReference>
<protein>
    <submittedName>
        <fullName evidence="6">AcrR family transcriptional regulator</fullName>
    </submittedName>
</protein>
<feature type="domain" description="HTH tetR-type" evidence="5">
    <location>
        <begin position="12"/>
        <end position="72"/>
    </location>
</feature>
<sequence length="178" mass="18916">MDASTTRAERRAATAARILEAAQAEFGAHGEEGATIRGIARRAGVDPSLVLQHYGSKQGLFALAVRPALDLTADGVPAHLAEVIDSRLRELSPATRALMRSMLTSPEAAGVMRDYLQERTENLARTLPGDDAELRAAAIVSSILGITIARHFLDLAPLKEADEARIAALTTAWLAPLA</sequence>
<dbReference type="Pfam" id="PF00440">
    <property type="entry name" value="TetR_N"/>
    <property type="match status" value="1"/>
</dbReference>
<dbReference type="InterPro" id="IPR036271">
    <property type="entry name" value="Tet_transcr_reg_TetR-rel_C_sf"/>
</dbReference>
<dbReference type="AlphaFoldDB" id="A0A852T354"/>